<dbReference type="RefSeq" id="WP_156194400.1">
    <property type="nucleotide sequence ID" value="NZ_QTZN02000002.1"/>
</dbReference>
<organism evidence="1 4">
    <name type="scientific">Labilibaculum euxinus</name>
    <dbReference type="NCBI Taxonomy" id="2686357"/>
    <lineage>
        <taxon>Bacteria</taxon>
        <taxon>Pseudomonadati</taxon>
        <taxon>Bacteroidota</taxon>
        <taxon>Bacteroidia</taxon>
        <taxon>Marinilabiliales</taxon>
        <taxon>Marinifilaceae</taxon>
        <taxon>Labilibaculum</taxon>
    </lineage>
</organism>
<comment type="caution">
    <text evidence="1">The sequence shown here is derived from an EMBL/GenBank/DDBJ whole genome shotgun (WGS) entry which is preliminary data.</text>
</comment>
<protein>
    <submittedName>
        <fullName evidence="1">Uncharacterized protein</fullName>
    </submittedName>
</protein>
<reference evidence="2 3" key="1">
    <citation type="submission" date="2019-11" db="EMBL/GenBank/DDBJ databases">
        <title>Draft genome sequence of Labilibaculum sp. strain SYP isolated from Black Sea.</title>
        <authorList>
            <person name="Yadav S."/>
            <person name="Villanueva L."/>
        </authorList>
    </citation>
    <scope>NUCLEOTIDE SEQUENCE [LARGE SCALE GENOMIC DNA]</scope>
    <source>
        <strain evidence="2 3">44</strain>
    </source>
</reference>
<accession>A0A7M4D1C0</accession>
<keyword evidence="3" id="KW-1185">Reference proteome</keyword>
<evidence type="ECO:0000313" key="4">
    <source>
        <dbReference type="Proteomes" id="UP000462449"/>
    </source>
</evidence>
<sequence>MKKTLCILFSILIGFASCDKINDLKTKDFYDLKLSKKTLVTVNSDKSAVVKSAENHPFSETISLDFNDLNEVKEYLNKLEAVDVTSVTCKITDLSAGEVNSLNLSVPDLNFDFDIPTVSENQALFVNFTTEQLDAIANELLQSKNLKMIISGTVTEKPVSFNIETTALVDVEVKVL</sequence>
<dbReference type="Proteomes" id="UP000462449">
    <property type="component" value="Unassembled WGS sequence"/>
</dbReference>
<reference evidence="1 4" key="2">
    <citation type="submission" date="2019-12" db="EMBL/GenBank/DDBJ databases">
        <title>Draft genome sequence of Labilibaculum sp. strain 44 isolated from deep waters of Black Sea.</title>
        <authorList>
            <person name="Yadav S."/>
            <person name="Villanueva L."/>
        </authorList>
    </citation>
    <scope>NUCLEOTIDE SEQUENCE [LARGE SCALE GENOMIC DNA]</scope>
    <source>
        <strain evidence="1 4">44</strain>
    </source>
</reference>
<dbReference type="EMBL" id="QTZN02000002">
    <property type="protein sequence ID" value="MVB05654.1"/>
    <property type="molecule type" value="Genomic_DNA"/>
</dbReference>
<evidence type="ECO:0000313" key="1">
    <source>
        <dbReference type="EMBL" id="MUP36449.1"/>
    </source>
</evidence>
<proteinExistence type="predicted"/>
<dbReference type="OrthoDB" id="1119436at2"/>
<dbReference type="EMBL" id="WOTW01000002">
    <property type="protein sequence ID" value="MUP36449.1"/>
    <property type="molecule type" value="Genomic_DNA"/>
</dbReference>
<name>A0A7M4D1C0_9BACT</name>
<evidence type="ECO:0000313" key="2">
    <source>
        <dbReference type="EMBL" id="MVB05654.1"/>
    </source>
</evidence>
<gene>
    <name evidence="2" type="ORF">DWB62_001305</name>
    <name evidence="1" type="ORF">GNY23_01305</name>
</gene>
<dbReference type="PROSITE" id="PS51257">
    <property type="entry name" value="PROKAR_LIPOPROTEIN"/>
    <property type="match status" value="1"/>
</dbReference>
<dbReference type="AlphaFoldDB" id="A0A7M4D1C0"/>
<evidence type="ECO:0000313" key="3">
    <source>
        <dbReference type="Proteomes" id="UP000285951"/>
    </source>
</evidence>
<dbReference type="Proteomes" id="UP000285951">
    <property type="component" value="Unassembled WGS sequence"/>
</dbReference>